<dbReference type="InterPro" id="IPR028082">
    <property type="entry name" value="Peripla_BP_I"/>
</dbReference>
<evidence type="ECO:0000256" key="5">
    <source>
        <dbReference type="SAM" id="SignalP"/>
    </source>
</evidence>
<reference evidence="7" key="1">
    <citation type="journal article" name="DNA Res.">
        <title>The physiological potential of anammox bacteria as revealed by their core genome structure.</title>
        <authorList>
            <person name="Okubo T."/>
            <person name="Toyoda A."/>
            <person name="Fukuhara K."/>
            <person name="Uchiyama I."/>
            <person name="Harigaya Y."/>
            <person name="Kuroiwa M."/>
            <person name="Suzuki T."/>
            <person name="Murakami Y."/>
            <person name="Suwa Y."/>
            <person name="Takami H."/>
        </authorList>
    </citation>
    <scope>NUCLEOTIDE SEQUENCE</scope>
    <source>
        <strain evidence="7">317325-3</strain>
    </source>
</reference>
<dbReference type="AlphaFoldDB" id="A0A809QY66"/>
<dbReference type="PANTHER" id="PTHR47235">
    <property type="entry name" value="BLR6548 PROTEIN"/>
    <property type="match status" value="1"/>
</dbReference>
<comment type="similarity">
    <text evidence="1">Belongs to the leucine-binding protein family.</text>
</comment>
<evidence type="ECO:0000313" key="8">
    <source>
        <dbReference type="Proteomes" id="UP000662914"/>
    </source>
</evidence>
<dbReference type="SUPFAM" id="SSF53822">
    <property type="entry name" value="Periplasmic binding protein-like I"/>
    <property type="match status" value="1"/>
</dbReference>
<dbReference type="InterPro" id="IPR028081">
    <property type="entry name" value="Leu-bd"/>
</dbReference>
<accession>A0A809QY66</accession>
<dbReference type="CDD" id="cd06326">
    <property type="entry name" value="PBP1_ABC_ligand_binding-like"/>
    <property type="match status" value="1"/>
</dbReference>
<sequence length="377" mass="39932">MVGTAVKPALVLALGLLGITWANAETGVAPSSITLGQSVVLSGPMAENGVYYTQGIKLYFDQVNAKGGIHGRKILIKTLDDGYDPKKTAANTQKLIDEDHVFALFGYAGTGSALAAVPIAEKALVPFIAPFSGADALRDGGNRMLFVVRAGYRNEMLHMVEQLVTTGVKNIAVAYQDDGFGKSALKAAEEALAKFQLKPSAIGVIDGKTYEAKAAADTIAKAHPGAILMGTAGKASVTFIGSYLKTGERPQFFGLSVMSAAQLRKELGPDSTGIVIAQVVPSPWSSKYAVVRQYREALGNKQEPHHASIEGWIAARVLAEGIRRAGKDPTRDKLVAALEGMRNIDLGDFLIDFSPGKHTGSSFVDLSILRSNGQFVQ</sequence>
<keyword evidence="2" id="KW-0813">Transport</keyword>
<evidence type="ECO:0000259" key="6">
    <source>
        <dbReference type="Pfam" id="PF13458"/>
    </source>
</evidence>
<proteinExistence type="inferred from homology"/>
<evidence type="ECO:0000256" key="4">
    <source>
        <dbReference type="ARBA" id="ARBA00022970"/>
    </source>
</evidence>
<dbReference type="InterPro" id="IPR000709">
    <property type="entry name" value="Leu_Ile_Val-bd"/>
</dbReference>
<keyword evidence="3 5" id="KW-0732">Signal</keyword>
<gene>
    <name evidence="7" type="ORF">DSYM_10690</name>
</gene>
<dbReference type="EMBL" id="AP021857">
    <property type="protein sequence ID" value="BBO20370.1"/>
    <property type="molecule type" value="Genomic_DNA"/>
</dbReference>
<evidence type="ECO:0000256" key="3">
    <source>
        <dbReference type="ARBA" id="ARBA00022729"/>
    </source>
</evidence>
<feature type="signal peptide" evidence="5">
    <location>
        <begin position="1"/>
        <end position="24"/>
    </location>
</feature>
<dbReference type="KEGG" id="ddz:DSYM_10690"/>
<organism evidence="7 8">
    <name type="scientific">Candidatus Desulfobacillus denitrificans</name>
    <dbReference type="NCBI Taxonomy" id="2608985"/>
    <lineage>
        <taxon>Bacteria</taxon>
        <taxon>Pseudomonadati</taxon>
        <taxon>Pseudomonadota</taxon>
        <taxon>Betaproteobacteria</taxon>
        <taxon>Candidatus Desulfobacillus</taxon>
    </lineage>
</organism>
<dbReference type="PRINTS" id="PR00337">
    <property type="entry name" value="LEUILEVALBP"/>
</dbReference>
<dbReference type="Proteomes" id="UP000662914">
    <property type="component" value="Chromosome"/>
</dbReference>
<evidence type="ECO:0000256" key="1">
    <source>
        <dbReference type="ARBA" id="ARBA00010062"/>
    </source>
</evidence>
<name>A0A809QY66_9PROT</name>
<feature type="chain" id="PRO_5035204215" evidence="5">
    <location>
        <begin position="25"/>
        <end position="377"/>
    </location>
</feature>
<dbReference type="Gene3D" id="3.40.50.2300">
    <property type="match status" value="2"/>
</dbReference>
<evidence type="ECO:0000256" key="2">
    <source>
        <dbReference type="ARBA" id="ARBA00022448"/>
    </source>
</evidence>
<dbReference type="Pfam" id="PF13458">
    <property type="entry name" value="Peripla_BP_6"/>
    <property type="match status" value="1"/>
</dbReference>
<dbReference type="GO" id="GO:0006865">
    <property type="term" value="P:amino acid transport"/>
    <property type="evidence" value="ECO:0007669"/>
    <property type="project" value="UniProtKB-KW"/>
</dbReference>
<dbReference type="PANTHER" id="PTHR47235:SF1">
    <property type="entry name" value="BLR6548 PROTEIN"/>
    <property type="match status" value="1"/>
</dbReference>
<keyword evidence="4" id="KW-0029">Amino-acid transport</keyword>
<protein>
    <submittedName>
        <fullName evidence="7">ABC transporter substrate-binding protein</fullName>
    </submittedName>
</protein>
<feature type="domain" description="Leucine-binding protein" evidence="6">
    <location>
        <begin position="33"/>
        <end position="361"/>
    </location>
</feature>
<evidence type="ECO:0000313" key="7">
    <source>
        <dbReference type="EMBL" id="BBO20370.1"/>
    </source>
</evidence>